<accession>A0A1G1VSA5</accession>
<protein>
    <submittedName>
        <fullName evidence="1">Uncharacterized protein</fullName>
    </submittedName>
</protein>
<dbReference type="Proteomes" id="UP000179233">
    <property type="component" value="Unassembled WGS sequence"/>
</dbReference>
<evidence type="ECO:0000313" key="2">
    <source>
        <dbReference type="Proteomes" id="UP000179233"/>
    </source>
</evidence>
<name>A0A1G1VSA5_9BACT</name>
<gene>
    <name evidence="1" type="ORF">A2786_02055</name>
</gene>
<dbReference type="EMBL" id="MHCJ01000003">
    <property type="protein sequence ID" value="OGY18283.1"/>
    <property type="molecule type" value="Genomic_DNA"/>
</dbReference>
<dbReference type="AlphaFoldDB" id="A0A1G1VSA5"/>
<evidence type="ECO:0000313" key="1">
    <source>
        <dbReference type="EMBL" id="OGY18283.1"/>
    </source>
</evidence>
<proteinExistence type="predicted"/>
<sequence length="191" mass="21831">MDQGEQPKPSWEEAFKGKDVVQGGELVDKLLSESIGVPVYERRLGDRKTKVLVDRHPGEEDVTIRQKDEQDRRLLGLIVPTESKNEFVYLGVNEGGFVFWASDDKVGDFHPDTALSYALNYKRFGDYAATSISTKVLKDLRLTFREEDDPNRFMEMVVSAVHKERERLQSVRGRRAVVRGELLKKLFGEQG</sequence>
<comment type="caution">
    <text evidence="1">The sequence shown here is derived from an EMBL/GenBank/DDBJ whole genome shotgun (WGS) entry which is preliminary data.</text>
</comment>
<reference evidence="1 2" key="1">
    <citation type="journal article" date="2016" name="Nat. Commun.">
        <title>Thousands of microbial genomes shed light on interconnected biogeochemical processes in an aquifer system.</title>
        <authorList>
            <person name="Anantharaman K."/>
            <person name="Brown C.T."/>
            <person name="Hug L.A."/>
            <person name="Sharon I."/>
            <person name="Castelle C.J."/>
            <person name="Probst A.J."/>
            <person name="Thomas B.C."/>
            <person name="Singh A."/>
            <person name="Wilkins M.J."/>
            <person name="Karaoz U."/>
            <person name="Brodie E.L."/>
            <person name="Williams K.H."/>
            <person name="Hubbard S.S."/>
            <person name="Banfield J.F."/>
        </authorList>
    </citation>
    <scope>NUCLEOTIDE SEQUENCE [LARGE SCALE GENOMIC DNA]</scope>
</reference>
<organism evidence="1 2">
    <name type="scientific">Candidatus Chisholmbacteria bacterium RIFCSPHIGHO2_01_FULL_52_32</name>
    <dbReference type="NCBI Taxonomy" id="1797591"/>
    <lineage>
        <taxon>Bacteria</taxon>
        <taxon>Candidatus Chisholmiibacteriota</taxon>
    </lineage>
</organism>